<reference evidence="3" key="1">
    <citation type="journal article" date="2013" name="Nature">
        <title>Draft genome of the wheat A-genome progenitor Triticum urartu.</title>
        <authorList>
            <person name="Ling H.Q."/>
            <person name="Zhao S."/>
            <person name="Liu D."/>
            <person name="Wang J."/>
            <person name="Sun H."/>
            <person name="Zhang C."/>
            <person name="Fan H."/>
            <person name="Li D."/>
            <person name="Dong L."/>
            <person name="Tao Y."/>
            <person name="Gao C."/>
            <person name="Wu H."/>
            <person name="Li Y."/>
            <person name="Cui Y."/>
            <person name="Guo X."/>
            <person name="Zheng S."/>
            <person name="Wang B."/>
            <person name="Yu K."/>
            <person name="Liang Q."/>
            <person name="Yang W."/>
            <person name="Lou X."/>
            <person name="Chen J."/>
            <person name="Feng M."/>
            <person name="Jian J."/>
            <person name="Zhang X."/>
            <person name="Luo G."/>
            <person name="Jiang Y."/>
            <person name="Liu J."/>
            <person name="Wang Z."/>
            <person name="Sha Y."/>
            <person name="Zhang B."/>
            <person name="Wu H."/>
            <person name="Tang D."/>
            <person name="Shen Q."/>
            <person name="Xue P."/>
            <person name="Zou S."/>
            <person name="Wang X."/>
            <person name="Liu X."/>
            <person name="Wang F."/>
            <person name="Yang Y."/>
            <person name="An X."/>
            <person name="Dong Z."/>
            <person name="Zhang K."/>
            <person name="Zhang X."/>
            <person name="Luo M.C."/>
            <person name="Dvorak J."/>
            <person name="Tong Y."/>
            <person name="Wang J."/>
            <person name="Yang H."/>
            <person name="Li Z."/>
            <person name="Wang D."/>
            <person name="Zhang A."/>
            <person name="Wang J."/>
        </authorList>
    </citation>
    <scope>NUCLEOTIDE SEQUENCE</scope>
    <source>
        <strain evidence="3">cv. G1812</strain>
    </source>
</reference>
<evidence type="ECO:0000256" key="1">
    <source>
        <dbReference type="SAM" id="MobiDB-lite"/>
    </source>
</evidence>
<organism evidence="2 3">
    <name type="scientific">Triticum urartu</name>
    <name type="common">Red wild einkorn</name>
    <name type="synonym">Crithodium urartu</name>
    <dbReference type="NCBI Taxonomy" id="4572"/>
    <lineage>
        <taxon>Eukaryota</taxon>
        <taxon>Viridiplantae</taxon>
        <taxon>Streptophyta</taxon>
        <taxon>Embryophyta</taxon>
        <taxon>Tracheophyta</taxon>
        <taxon>Spermatophyta</taxon>
        <taxon>Magnoliopsida</taxon>
        <taxon>Liliopsida</taxon>
        <taxon>Poales</taxon>
        <taxon>Poaceae</taxon>
        <taxon>BOP clade</taxon>
        <taxon>Pooideae</taxon>
        <taxon>Triticodae</taxon>
        <taxon>Triticeae</taxon>
        <taxon>Triticinae</taxon>
        <taxon>Triticum</taxon>
    </lineage>
</organism>
<dbReference type="Gramene" id="TuG1812G0700003466.01.T01">
    <property type="protein sequence ID" value="TuG1812G0700003466.01.T01.cds378399"/>
    <property type="gene ID" value="TuG1812G0700003466.01"/>
</dbReference>
<reference evidence="2" key="2">
    <citation type="submission" date="2018-03" db="EMBL/GenBank/DDBJ databases">
        <title>The Triticum urartu genome reveals the dynamic nature of wheat genome evolution.</title>
        <authorList>
            <person name="Ling H."/>
            <person name="Ma B."/>
            <person name="Shi X."/>
            <person name="Liu H."/>
            <person name="Dong L."/>
            <person name="Sun H."/>
            <person name="Cao Y."/>
            <person name="Gao Q."/>
            <person name="Zheng S."/>
            <person name="Li Y."/>
            <person name="Yu Y."/>
            <person name="Du H."/>
            <person name="Qi M."/>
            <person name="Li Y."/>
            <person name="Yu H."/>
            <person name="Cui Y."/>
            <person name="Wang N."/>
            <person name="Chen C."/>
            <person name="Wu H."/>
            <person name="Zhao Y."/>
            <person name="Zhang J."/>
            <person name="Li Y."/>
            <person name="Zhou W."/>
            <person name="Zhang B."/>
            <person name="Hu W."/>
            <person name="Eijk M."/>
            <person name="Tang J."/>
            <person name="Witsenboer H."/>
            <person name="Zhao S."/>
            <person name="Li Z."/>
            <person name="Zhang A."/>
            <person name="Wang D."/>
            <person name="Liang C."/>
        </authorList>
    </citation>
    <scope>NUCLEOTIDE SEQUENCE [LARGE SCALE GENOMIC DNA]</scope>
    <source>
        <strain evidence="2">cv. G1812</strain>
    </source>
</reference>
<dbReference type="EnsemblPlants" id="TuG1812G0700003466.01.T01">
    <property type="protein sequence ID" value="TuG1812G0700003466.01.T01.cds378399"/>
    <property type="gene ID" value="TuG1812G0700003466.01"/>
</dbReference>
<name>A0A8R7R3S8_TRIUA</name>
<feature type="region of interest" description="Disordered" evidence="1">
    <location>
        <begin position="38"/>
        <end position="68"/>
    </location>
</feature>
<keyword evidence="3" id="KW-1185">Reference proteome</keyword>
<dbReference type="AlphaFoldDB" id="A0A8R7R3S8"/>
<proteinExistence type="predicted"/>
<feature type="compositionally biased region" description="Low complexity" evidence="1">
    <location>
        <begin position="51"/>
        <end position="61"/>
    </location>
</feature>
<dbReference type="Proteomes" id="UP000015106">
    <property type="component" value="Chromosome 3"/>
</dbReference>
<accession>A0A8R7R3S8</accession>
<evidence type="ECO:0000313" key="3">
    <source>
        <dbReference type="Proteomes" id="UP000015106"/>
    </source>
</evidence>
<sequence>VVAVHQSIPRPPSSLRLVFMPTNFAIARYPVQCEALEPGSSASRDRRRLLPLRSPVSSSIPAKPAAPK</sequence>
<protein>
    <submittedName>
        <fullName evidence="2">Uncharacterized protein</fullName>
    </submittedName>
</protein>
<reference evidence="2" key="3">
    <citation type="submission" date="2022-06" db="UniProtKB">
        <authorList>
            <consortium name="EnsemblPlants"/>
        </authorList>
    </citation>
    <scope>IDENTIFICATION</scope>
</reference>
<evidence type="ECO:0000313" key="2">
    <source>
        <dbReference type="EnsemblPlants" id="TuG1812G0700003466.01.T01.cds378399"/>
    </source>
</evidence>